<dbReference type="InterPro" id="IPR006068">
    <property type="entry name" value="ATPase_P-typ_cation-transptr_C"/>
</dbReference>
<comment type="caution">
    <text evidence="3">The sequence shown here is derived from an EMBL/GenBank/DDBJ whole genome shotgun (WGS) entry which is preliminary data.</text>
</comment>
<dbReference type="Gene3D" id="1.20.1110.10">
    <property type="entry name" value="Calcium-transporting ATPase, transmembrane domain"/>
    <property type="match status" value="1"/>
</dbReference>
<evidence type="ECO:0000313" key="4">
    <source>
        <dbReference type="Proteomes" id="UP000264445"/>
    </source>
</evidence>
<dbReference type="InterPro" id="IPR023298">
    <property type="entry name" value="ATPase_P-typ_TM_dom_sf"/>
</dbReference>
<dbReference type="RefSeq" id="WP_278428777.1">
    <property type="nucleotide sequence ID" value="NZ_DOLB01000052.1"/>
</dbReference>
<proteinExistence type="predicted"/>
<name>A0A357VKD7_9THEO</name>
<sequence>HLIFELGFFTNPYLVLAVLSSFLIFLSTVYIKPLGVIFKTVPLDAYDWLVVVFFSSIEFVFNNLYTAYIIPHLRKEE</sequence>
<gene>
    <name evidence="3" type="ORF">DEA61_03095</name>
</gene>
<dbReference type="Proteomes" id="UP000264445">
    <property type="component" value="Unassembled WGS sequence"/>
</dbReference>
<accession>A0A357VKD7</accession>
<dbReference type="Pfam" id="PF00689">
    <property type="entry name" value="Cation_ATPase_C"/>
    <property type="match status" value="1"/>
</dbReference>
<feature type="domain" description="Cation-transporting P-type ATPase C-terminal" evidence="2">
    <location>
        <begin position="3"/>
        <end position="65"/>
    </location>
</feature>
<dbReference type="EMBL" id="DOLB01000052">
    <property type="protein sequence ID" value="HBT48843.1"/>
    <property type="molecule type" value="Genomic_DNA"/>
</dbReference>
<feature type="transmembrane region" description="Helical" evidence="1">
    <location>
        <begin position="12"/>
        <end position="31"/>
    </location>
</feature>
<evidence type="ECO:0000256" key="1">
    <source>
        <dbReference type="SAM" id="Phobius"/>
    </source>
</evidence>
<evidence type="ECO:0000259" key="2">
    <source>
        <dbReference type="Pfam" id="PF00689"/>
    </source>
</evidence>
<organism evidence="3 4">
    <name type="scientific">Caldanaerobacter subterraneus</name>
    <dbReference type="NCBI Taxonomy" id="911092"/>
    <lineage>
        <taxon>Bacteria</taxon>
        <taxon>Bacillati</taxon>
        <taxon>Bacillota</taxon>
        <taxon>Clostridia</taxon>
        <taxon>Thermoanaerobacterales</taxon>
        <taxon>Thermoanaerobacteraceae</taxon>
        <taxon>Caldanaerobacter</taxon>
    </lineage>
</organism>
<keyword evidence="1" id="KW-1133">Transmembrane helix</keyword>
<reference evidence="3 4" key="1">
    <citation type="journal article" date="2018" name="Nat. Biotechnol.">
        <title>A standardized bacterial taxonomy based on genome phylogeny substantially revises the tree of life.</title>
        <authorList>
            <person name="Parks D.H."/>
            <person name="Chuvochina M."/>
            <person name="Waite D.W."/>
            <person name="Rinke C."/>
            <person name="Skarshewski A."/>
            <person name="Chaumeil P.A."/>
            <person name="Hugenholtz P."/>
        </authorList>
    </citation>
    <scope>NUCLEOTIDE SEQUENCE [LARGE SCALE GENOMIC DNA]</scope>
    <source>
        <strain evidence="3">UBA12544</strain>
    </source>
</reference>
<evidence type="ECO:0000313" key="3">
    <source>
        <dbReference type="EMBL" id="HBT48843.1"/>
    </source>
</evidence>
<keyword evidence="1" id="KW-0472">Membrane</keyword>
<feature type="non-terminal residue" evidence="3">
    <location>
        <position position="1"/>
    </location>
</feature>
<keyword evidence="1" id="KW-0812">Transmembrane</keyword>
<protein>
    <recommendedName>
        <fullName evidence="2">Cation-transporting P-type ATPase C-terminal domain-containing protein</fullName>
    </recommendedName>
</protein>
<dbReference type="SUPFAM" id="SSF81665">
    <property type="entry name" value="Calcium ATPase, transmembrane domain M"/>
    <property type="match status" value="1"/>
</dbReference>
<dbReference type="AlphaFoldDB" id="A0A357VKD7"/>
<feature type="transmembrane region" description="Helical" evidence="1">
    <location>
        <begin position="51"/>
        <end position="70"/>
    </location>
</feature>